<dbReference type="GO" id="GO:0004563">
    <property type="term" value="F:beta-N-acetylhexosaminidase activity"/>
    <property type="evidence" value="ECO:0007669"/>
    <property type="project" value="UniProtKB-EC"/>
</dbReference>
<evidence type="ECO:0000256" key="1">
    <source>
        <dbReference type="ARBA" id="ARBA00001231"/>
    </source>
</evidence>
<comment type="catalytic activity">
    <reaction evidence="1">
        <text>Hydrolysis of terminal non-reducing N-acetyl-D-hexosamine residues in N-acetyl-beta-D-hexosaminides.</text>
        <dbReference type="EC" id="3.2.1.52"/>
    </reaction>
</comment>
<evidence type="ECO:0000256" key="3">
    <source>
        <dbReference type="ARBA" id="ARBA00012663"/>
    </source>
</evidence>
<dbReference type="Gene3D" id="3.20.20.300">
    <property type="entry name" value="Glycoside hydrolase, family 3, N-terminal domain"/>
    <property type="match status" value="1"/>
</dbReference>
<proteinExistence type="inferred from homology"/>
<keyword evidence="6" id="KW-0472">Membrane</keyword>
<feature type="domain" description="Glycoside hydrolase family 3 N-terminal" evidence="7">
    <location>
        <begin position="49"/>
        <end position="384"/>
    </location>
</feature>
<dbReference type="Proteomes" id="UP000177751">
    <property type="component" value="Unassembled WGS sequence"/>
</dbReference>
<organism evidence="8 9">
    <name type="scientific">Candidatus Staskawiczbacteria bacterium RIFOXYC1_FULL_38_18</name>
    <dbReference type="NCBI Taxonomy" id="1802229"/>
    <lineage>
        <taxon>Bacteria</taxon>
        <taxon>Candidatus Staskawicziibacteriota</taxon>
    </lineage>
</organism>
<dbReference type="InterPro" id="IPR001764">
    <property type="entry name" value="Glyco_hydro_3_N"/>
</dbReference>
<dbReference type="InterPro" id="IPR023346">
    <property type="entry name" value="Lysozyme-like_dom_sf"/>
</dbReference>
<protein>
    <recommendedName>
        <fullName evidence="3">beta-N-acetylhexosaminidase</fullName>
        <ecNumber evidence="3">3.2.1.52</ecNumber>
    </recommendedName>
</protein>
<reference evidence="8 9" key="1">
    <citation type="journal article" date="2016" name="Nat. Commun.">
        <title>Thousands of microbial genomes shed light on interconnected biogeochemical processes in an aquifer system.</title>
        <authorList>
            <person name="Anantharaman K."/>
            <person name="Brown C.T."/>
            <person name="Hug L.A."/>
            <person name="Sharon I."/>
            <person name="Castelle C.J."/>
            <person name="Probst A.J."/>
            <person name="Thomas B.C."/>
            <person name="Singh A."/>
            <person name="Wilkins M.J."/>
            <person name="Karaoz U."/>
            <person name="Brodie E.L."/>
            <person name="Williams K.H."/>
            <person name="Hubbard S.S."/>
            <person name="Banfield J.F."/>
        </authorList>
    </citation>
    <scope>NUCLEOTIDE SEQUENCE [LARGE SCALE GENOMIC DNA]</scope>
</reference>
<keyword evidence="4" id="KW-0378">Hydrolase</keyword>
<sequence>MIKRTIYIIFFLILIGIFTRVLFLSKKGEVKDLSIVKNLIESKLSDEELKKEIGQMIMIGFRGTEAPENSDIYKIIKDVQIGGVVLFDYDVPSNSFPRNITSPEQTKKLIFDIQKYSVTPLFISVDAEGGNVNRLKEKYGFLPVVSAEKMGEDKTSKTTGKESAKLAEELKSAGFNMNLAPVVDLNINPKNSIIGELGRSFSASPENVVNQARVFIQNHLSNNIITVEKHFPGQGSAKEDTHLGMADITKTYKQEELIPYQKLNSEGLLDAVMVAHVMNKNIDDEYPATMSKIFLQDILRKQIGFNGVIFSDDIQMSAISNIYTLDEAVITAINAGVDIISVLNNTSSGYDKDLAYKVREIIFNAVKGKKISENRIEKSYSRIIGLKKQFKIIRPTAGEIKNTPFKLLQVSENFLFGEVYDIVKNVEKLTDIRAAFLLAIAKQELILEETDLCYLRDFKTGEGIRVTDGKKMVRTMKPDRDIKDFLSIASELGIDPAKALVTCPMSFGWGGAMGPADFIPSTWAKYKEKIKNIIGKPADPWNVTDAFLAMGIYLSDSGASAKSQKAEWDAAMIYFSGSPDSGYNFYADQVLAIADKIQADIDIIEEK</sequence>
<dbReference type="InterPro" id="IPR050226">
    <property type="entry name" value="NagZ_Beta-hexosaminidase"/>
</dbReference>
<evidence type="ECO:0000256" key="4">
    <source>
        <dbReference type="ARBA" id="ARBA00022801"/>
    </source>
</evidence>
<dbReference type="SUPFAM" id="SSF51445">
    <property type="entry name" value="(Trans)glycosidases"/>
    <property type="match status" value="1"/>
</dbReference>
<keyword evidence="6" id="KW-1133">Transmembrane helix</keyword>
<evidence type="ECO:0000259" key="7">
    <source>
        <dbReference type="Pfam" id="PF00933"/>
    </source>
</evidence>
<dbReference type="GO" id="GO:0009254">
    <property type="term" value="P:peptidoglycan turnover"/>
    <property type="evidence" value="ECO:0007669"/>
    <property type="project" value="TreeGrafter"/>
</dbReference>
<accession>A0A1G2JDM7</accession>
<dbReference type="InterPro" id="IPR017853">
    <property type="entry name" value="GH"/>
</dbReference>
<dbReference type="GO" id="GO:0005975">
    <property type="term" value="P:carbohydrate metabolic process"/>
    <property type="evidence" value="ECO:0007669"/>
    <property type="project" value="InterPro"/>
</dbReference>
<evidence type="ECO:0000313" key="8">
    <source>
        <dbReference type="EMBL" id="OGZ84378.1"/>
    </source>
</evidence>
<dbReference type="PANTHER" id="PTHR30480">
    <property type="entry name" value="BETA-HEXOSAMINIDASE-RELATED"/>
    <property type="match status" value="1"/>
</dbReference>
<feature type="transmembrane region" description="Helical" evidence="6">
    <location>
        <begin position="6"/>
        <end position="23"/>
    </location>
</feature>
<dbReference type="EC" id="3.2.1.52" evidence="3"/>
<dbReference type="SUPFAM" id="SSF53955">
    <property type="entry name" value="Lysozyme-like"/>
    <property type="match status" value="1"/>
</dbReference>
<dbReference type="Pfam" id="PF00933">
    <property type="entry name" value="Glyco_hydro_3"/>
    <property type="match status" value="1"/>
</dbReference>
<name>A0A1G2JDM7_9BACT</name>
<dbReference type="AlphaFoldDB" id="A0A1G2JDM7"/>
<dbReference type="InterPro" id="IPR036962">
    <property type="entry name" value="Glyco_hydro_3_N_sf"/>
</dbReference>
<evidence type="ECO:0000256" key="6">
    <source>
        <dbReference type="SAM" id="Phobius"/>
    </source>
</evidence>
<keyword evidence="5" id="KW-0326">Glycosidase</keyword>
<keyword evidence="6" id="KW-0812">Transmembrane</keyword>
<dbReference type="EMBL" id="MHPP01000018">
    <property type="protein sequence ID" value="OGZ84378.1"/>
    <property type="molecule type" value="Genomic_DNA"/>
</dbReference>
<comment type="similarity">
    <text evidence="2">Belongs to the glycosyl hydrolase 3 family.</text>
</comment>
<evidence type="ECO:0000313" key="9">
    <source>
        <dbReference type="Proteomes" id="UP000177751"/>
    </source>
</evidence>
<evidence type="ECO:0000256" key="2">
    <source>
        <dbReference type="ARBA" id="ARBA00005336"/>
    </source>
</evidence>
<dbReference type="PANTHER" id="PTHR30480:SF13">
    <property type="entry name" value="BETA-HEXOSAMINIDASE"/>
    <property type="match status" value="1"/>
</dbReference>
<comment type="caution">
    <text evidence="8">The sequence shown here is derived from an EMBL/GenBank/DDBJ whole genome shotgun (WGS) entry which is preliminary data.</text>
</comment>
<dbReference type="STRING" id="1802229.A2401_03670"/>
<gene>
    <name evidence="8" type="ORF">A2401_03670</name>
</gene>
<evidence type="ECO:0000256" key="5">
    <source>
        <dbReference type="ARBA" id="ARBA00023295"/>
    </source>
</evidence>